<feature type="domain" description="Glycosyltransferase 2-like" evidence="2">
    <location>
        <begin position="5"/>
        <end position="129"/>
    </location>
</feature>
<organism evidence="3 4">
    <name type="scientific">Polymorphobacter multimanifer</name>
    <dbReference type="NCBI Taxonomy" id="1070431"/>
    <lineage>
        <taxon>Bacteria</taxon>
        <taxon>Pseudomonadati</taxon>
        <taxon>Pseudomonadota</taxon>
        <taxon>Alphaproteobacteria</taxon>
        <taxon>Sphingomonadales</taxon>
        <taxon>Sphingosinicellaceae</taxon>
        <taxon>Polymorphobacter</taxon>
    </lineage>
</organism>
<feature type="chain" id="PRO_5032422143" evidence="1">
    <location>
        <begin position="19"/>
        <end position="327"/>
    </location>
</feature>
<evidence type="ECO:0000313" key="4">
    <source>
        <dbReference type="Proteomes" id="UP000538147"/>
    </source>
</evidence>
<dbReference type="Gene3D" id="3.90.550.10">
    <property type="entry name" value="Spore Coat Polysaccharide Biosynthesis Protein SpsA, Chain A"/>
    <property type="match status" value="1"/>
</dbReference>
<keyword evidence="3" id="KW-0328">Glycosyltransferase</keyword>
<reference evidence="3 4" key="1">
    <citation type="submission" date="2020-08" db="EMBL/GenBank/DDBJ databases">
        <title>Genomic Encyclopedia of Type Strains, Phase IV (KMG-IV): sequencing the most valuable type-strain genomes for metagenomic binning, comparative biology and taxonomic classification.</title>
        <authorList>
            <person name="Goeker M."/>
        </authorList>
    </citation>
    <scope>NUCLEOTIDE SEQUENCE [LARGE SCALE GENOMIC DNA]</scope>
    <source>
        <strain evidence="3 4">DSM 102189</strain>
    </source>
</reference>
<sequence length="327" mass="36008">MKIAVIIPFFQRSRGLLAAAVTSIAAQQVAAGTEIEIIIVDDGSPVAATSEAMPRLPSHCSLRIVEQANGGVAAARNAGLDAVAAGSRYVAFLDSDDVWLDGHLAAGLDALRAGADLYFDNTDNCDGTDQLSSSSFLRDRHGRLDPDAPVAGTIEGRAAFDAILSEHMPQTSQVIYDFHHHAAARFEVSLRLASEDYLFWLCLANRSRRLAYHTGIMGRRGRGVSLYRSTLSWDSPSGIARVVDQISMRRMVAERFSLDRQQVKRVDDEIVELCEHVIFLALRNSFRHPRTILAELRRLTGLYPAFWRRVPSAIIGLPVVRARLMQG</sequence>
<dbReference type="Proteomes" id="UP000538147">
    <property type="component" value="Unassembled WGS sequence"/>
</dbReference>
<keyword evidence="1" id="KW-0732">Signal</keyword>
<dbReference type="SUPFAM" id="SSF53448">
    <property type="entry name" value="Nucleotide-diphospho-sugar transferases"/>
    <property type="match status" value="1"/>
</dbReference>
<dbReference type="EC" id="2.4.-.-" evidence="3"/>
<dbReference type="GO" id="GO:0016758">
    <property type="term" value="F:hexosyltransferase activity"/>
    <property type="evidence" value="ECO:0007669"/>
    <property type="project" value="UniProtKB-ARBA"/>
</dbReference>
<proteinExistence type="predicted"/>
<accession>A0A841L631</accession>
<dbReference type="InterPro" id="IPR029044">
    <property type="entry name" value="Nucleotide-diphossugar_trans"/>
</dbReference>
<protein>
    <submittedName>
        <fullName evidence="3">Succinoglycan biosynthesis protein ExoW</fullName>
        <ecNumber evidence="3">2.4.-.-</ecNumber>
    </submittedName>
</protein>
<dbReference type="Pfam" id="PF00535">
    <property type="entry name" value="Glycos_transf_2"/>
    <property type="match status" value="1"/>
</dbReference>
<dbReference type="AlphaFoldDB" id="A0A841L631"/>
<dbReference type="CDD" id="cd00761">
    <property type="entry name" value="Glyco_tranf_GTA_type"/>
    <property type="match status" value="1"/>
</dbReference>
<evidence type="ECO:0000256" key="1">
    <source>
        <dbReference type="SAM" id="SignalP"/>
    </source>
</evidence>
<dbReference type="InterPro" id="IPR001173">
    <property type="entry name" value="Glyco_trans_2-like"/>
</dbReference>
<feature type="signal peptide" evidence="1">
    <location>
        <begin position="1"/>
        <end position="18"/>
    </location>
</feature>
<dbReference type="PANTHER" id="PTHR22916:SF3">
    <property type="entry name" value="UDP-GLCNAC:BETAGAL BETA-1,3-N-ACETYLGLUCOSAMINYLTRANSFERASE-LIKE PROTEIN 1"/>
    <property type="match status" value="1"/>
</dbReference>
<name>A0A841L631_9SPHN</name>
<keyword evidence="4" id="KW-1185">Reference proteome</keyword>
<evidence type="ECO:0000259" key="2">
    <source>
        <dbReference type="Pfam" id="PF00535"/>
    </source>
</evidence>
<dbReference type="PANTHER" id="PTHR22916">
    <property type="entry name" value="GLYCOSYLTRANSFERASE"/>
    <property type="match status" value="1"/>
</dbReference>
<comment type="caution">
    <text evidence="3">The sequence shown here is derived from an EMBL/GenBank/DDBJ whole genome shotgun (WGS) entry which is preliminary data.</text>
</comment>
<dbReference type="EMBL" id="JACIIV010000003">
    <property type="protein sequence ID" value="MBB6226423.1"/>
    <property type="molecule type" value="Genomic_DNA"/>
</dbReference>
<dbReference type="RefSeq" id="WP_184195074.1">
    <property type="nucleotide sequence ID" value="NZ_JACIIV010000003.1"/>
</dbReference>
<evidence type="ECO:0000313" key="3">
    <source>
        <dbReference type="EMBL" id="MBB6226423.1"/>
    </source>
</evidence>
<keyword evidence="3" id="KW-0808">Transferase</keyword>
<gene>
    <name evidence="3" type="ORF">FHS79_000577</name>
</gene>